<dbReference type="PROSITE" id="PS00094">
    <property type="entry name" value="C5_MTASE_1"/>
    <property type="match status" value="1"/>
</dbReference>
<dbReference type="InterPro" id="IPR010506">
    <property type="entry name" value="DMAP1-bd"/>
</dbReference>
<feature type="domain" description="BAH" evidence="18">
    <location>
        <begin position="899"/>
        <end position="1026"/>
    </location>
</feature>
<dbReference type="GO" id="GO:0032259">
    <property type="term" value="P:methylation"/>
    <property type="evidence" value="ECO:0007669"/>
    <property type="project" value="UniProtKB-KW"/>
</dbReference>
<dbReference type="Pfam" id="PF12047">
    <property type="entry name" value="DNMT1-RFD"/>
    <property type="match status" value="1"/>
</dbReference>
<dbReference type="Gene3D" id="1.10.10.2230">
    <property type="match status" value="1"/>
</dbReference>
<feature type="compositionally biased region" description="Basic and acidic residues" evidence="17">
    <location>
        <begin position="154"/>
        <end position="164"/>
    </location>
</feature>
<dbReference type="InterPro" id="IPR029063">
    <property type="entry name" value="SAM-dependent_MTases_sf"/>
</dbReference>
<dbReference type="GO" id="GO:0003886">
    <property type="term" value="F:DNA (cytosine-5-)-methyltransferase activity"/>
    <property type="evidence" value="ECO:0007669"/>
    <property type="project" value="UniProtKB-UniRule"/>
</dbReference>
<evidence type="ECO:0000256" key="16">
    <source>
        <dbReference type="RuleBase" id="RU000417"/>
    </source>
</evidence>
<dbReference type="GO" id="GO:0003677">
    <property type="term" value="F:DNA binding"/>
    <property type="evidence" value="ECO:0007669"/>
    <property type="project" value="UniProtKB-KW"/>
</dbReference>
<dbReference type="PROSITE" id="PS51058">
    <property type="entry name" value="ZF_CXXC"/>
    <property type="match status" value="1"/>
</dbReference>
<dbReference type="GO" id="GO:0044027">
    <property type="term" value="P:negative regulation of gene expression via chromosomal CpG island methylation"/>
    <property type="evidence" value="ECO:0007669"/>
    <property type="project" value="TreeGrafter"/>
</dbReference>
<dbReference type="Pfam" id="PF00145">
    <property type="entry name" value="DNA_methylase"/>
    <property type="match status" value="1"/>
</dbReference>
<keyword evidence="3 11" id="KW-0808">Transferase</keyword>
<dbReference type="InterPro" id="IPR001525">
    <property type="entry name" value="C5_MeTfrase"/>
</dbReference>
<comment type="subcellular location">
    <subcellularLocation>
        <location evidence="1 11">Nucleus</location>
    </subcellularLocation>
</comment>
<evidence type="ECO:0000256" key="15">
    <source>
        <dbReference type="RuleBase" id="RU000416"/>
    </source>
</evidence>
<evidence type="ECO:0000256" key="7">
    <source>
        <dbReference type="ARBA" id="ARBA00022771"/>
    </source>
</evidence>
<evidence type="ECO:0000256" key="14">
    <source>
        <dbReference type="PROSITE-ProRule" id="PRU01016"/>
    </source>
</evidence>
<evidence type="ECO:0000256" key="6">
    <source>
        <dbReference type="ARBA" id="ARBA00022737"/>
    </source>
</evidence>
<dbReference type="SUPFAM" id="SSF53335">
    <property type="entry name" value="S-adenosyl-L-methionine-dependent methyltransferases"/>
    <property type="match status" value="1"/>
</dbReference>
<evidence type="ECO:0000256" key="5">
    <source>
        <dbReference type="ARBA" id="ARBA00022723"/>
    </source>
</evidence>
<dbReference type="InterPro" id="IPR022702">
    <property type="entry name" value="Cytosine_MeTrfase1_RFD"/>
</dbReference>
<keyword evidence="2 11" id="KW-0489">Methyltransferase</keyword>
<feature type="compositionally biased region" description="Basic and acidic residues" evidence="17">
    <location>
        <begin position="218"/>
        <end position="236"/>
    </location>
</feature>
<dbReference type="Pfam" id="PF02008">
    <property type="entry name" value="zf-CXXC"/>
    <property type="match status" value="1"/>
</dbReference>
<dbReference type="Gene3D" id="3.90.120.10">
    <property type="entry name" value="DNA Methylase, subunit A, domain 2"/>
    <property type="match status" value="1"/>
</dbReference>
<dbReference type="GO" id="GO:0008270">
    <property type="term" value="F:zinc ion binding"/>
    <property type="evidence" value="ECO:0007669"/>
    <property type="project" value="UniProtKB-KW"/>
</dbReference>
<dbReference type="PANTHER" id="PTHR10629">
    <property type="entry name" value="CYTOSINE-SPECIFIC METHYLTRANSFERASE"/>
    <property type="match status" value="1"/>
</dbReference>
<evidence type="ECO:0000256" key="3">
    <source>
        <dbReference type="ARBA" id="ARBA00022679"/>
    </source>
</evidence>
<name>A0A1B6C2M8_9HEMI</name>
<keyword evidence="7 13" id="KW-0863">Zinc-finger</keyword>
<evidence type="ECO:0000256" key="12">
    <source>
        <dbReference type="PIRSR" id="PIRSR037404-1"/>
    </source>
</evidence>
<feature type="domain" description="CXXC-type" evidence="19">
    <location>
        <begin position="557"/>
        <end position="603"/>
    </location>
</feature>
<dbReference type="NCBIfam" id="TIGR00675">
    <property type="entry name" value="dcm"/>
    <property type="match status" value="1"/>
</dbReference>
<dbReference type="Gene3D" id="3.40.50.150">
    <property type="entry name" value="Vaccinia Virus protein VP39"/>
    <property type="match status" value="1"/>
</dbReference>
<dbReference type="SMART" id="SM01137">
    <property type="entry name" value="DMAP_binding"/>
    <property type="match status" value="1"/>
</dbReference>
<evidence type="ECO:0000256" key="1">
    <source>
        <dbReference type="ARBA" id="ARBA00004123"/>
    </source>
</evidence>
<evidence type="ECO:0000256" key="8">
    <source>
        <dbReference type="ARBA" id="ARBA00022833"/>
    </source>
</evidence>
<gene>
    <name evidence="21" type="ORF">g.6301</name>
</gene>
<dbReference type="PROSITE" id="PS51912">
    <property type="entry name" value="DMAP1_BIND"/>
    <property type="match status" value="1"/>
</dbReference>
<keyword evidence="8" id="KW-0862">Zinc</keyword>
<dbReference type="InterPro" id="IPR002857">
    <property type="entry name" value="Znf_CXXC"/>
</dbReference>
<evidence type="ECO:0000259" key="20">
    <source>
        <dbReference type="PROSITE" id="PS51912"/>
    </source>
</evidence>
<evidence type="ECO:0000256" key="17">
    <source>
        <dbReference type="SAM" id="MobiDB-lite"/>
    </source>
</evidence>
<feature type="domain" description="DMAP1-binding" evidence="20">
    <location>
        <begin position="8"/>
        <end position="107"/>
    </location>
</feature>
<feature type="domain" description="BAH" evidence="18">
    <location>
        <begin position="668"/>
        <end position="796"/>
    </location>
</feature>
<protein>
    <recommendedName>
        <fullName evidence="11">DNA (cytosine-5)-methyltransferase</fullName>
        <ecNumber evidence="11">2.1.1.37</ecNumber>
    </recommendedName>
</protein>
<evidence type="ECO:0000256" key="13">
    <source>
        <dbReference type="PROSITE-ProRule" id="PRU00509"/>
    </source>
</evidence>
<dbReference type="Pfam" id="PF01426">
    <property type="entry name" value="BAH"/>
    <property type="match status" value="2"/>
</dbReference>
<keyword evidence="9 11" id="KW-0238">DNA-binding</keyword>
<evidence type="ECO:0000256" key="4">
    <source>
        <dbReference type="ARBA" id="ARBA00022691"/>
    </source>
</evidence>
<dbReference type="InterPro" id="IPR043151">
    <property type="entry name" value="BAH_sf"/>
</dbReference>
<comment type="catalytic activity">
    <reaction evidence="11 16">
        <text>a 2'-deoxycytidine in DNA + S-adenosyl-L-methionine = a 5-methyl-2'-deoxycytidine in DNA + S-adenosyl-L-homocysteine + H(+)</text>
        <dbReference type="Rhea" id="RHEA:13681"/>
        <dbReference type="Rhea" id="RHEA-COMP:11369"/>
        <dbReference type="Rhea" id="RHEA-COMP:11370"/>
        <dbReference type="ChEBI" id="CHEBI:15378"/>
        <dbReference type="ChEBI" id="CHEBI:57856"/>
        <dbReference type="ChEBI" id="CHEBI:59789"/>
        <dbReference type="ChEBI" id="CHEBI:85452"/>
        <dbReference type="ChEBI" id="CHEBI:85454"/>
        <dbReference type="EC" id="2.1.1.37"/>
    </reaction>
</comment>
<dbReference type="FunFam" id="3.90.120.10:FF:000001">
    <property type="entry name" value="DNA (cytosine-5)-methyltransferase"/>
    <property type="match status" value="1"/>
</dbReference>
<dbReference type="GO" id="GO:0006346">
    <property type="term" value="P:DNA methylation-dependent constitutive heterochromatin formation"/>
    <property type="evidence" value="ECO:0007669"/>
    <property type="project" value="InterPro"/>
</dbReference>
<dbReference type="EC" id="2.1.1.37" evidence="11"/>
<dbReference type="PRINTS" id="PR00105">
    <property type="entry name" value="C5METTRFRASE"/>
</dbReference>
<dbReference type="PROSITE" id="PS51038">
    <property type="entry name" value="BAH"/>
    <property type="match status" value="2"/>
</dbReference>
<dbReference type="InterPro" id="IPR018117">
    <property type="entry name" value="C5_DNA_meth_AS"/>
</dbReference>
<dbReference type="PANTHER" id="PTHR10629:SF52">
    <property type="entry name" value="DNA (CYTOSINE-5)-METHYLTRANSFERASE 1"/>
    <property type="match status" value="1"/>
</dbReference>
<dbReference type="InterPro" id="IPR031303">
    <property type="entry name" value="C5_meth_CS"/>
</dbReference>
<dbReference type="Gene3D" id="2.30.30.490">
    <property type="match status" value="2"/>
</dbReference>
<sequence>MPSVIPPNNTLLPEDVIAELEQLDSELQDGDVTTKGYCKKKWKLLEAHVESNITEQINKLQSKLKDTTLTENDYYVEMMKILQINSVSNSPKKGIPLKTELTEVKENGNLLVTTESITASPVQHRQQVRLVSLQSLQKIEPPHAGPSTSRPSRKTFEKKIKPEGSEESNGKSNGKLSSRKNGAPQSTQPNLMELFDKKRTEKRKSKHVGDDNLDVESVEEKSTENGESKSELVQEEKKIKLETSETIKKTTPKTKVKTLKSKGAPPKCDTCKQLLDDPDLKIYPGHPNNSVEEFIALTDPKLSLFTGEESNLEEFDERPTNKITQFSVYDKKGHLVPFDTGLIEANVLLYFSGYLKPVYEENSDAEGGIPTKDLGPINEWWFSGFDGGERALLGLNTGYGEYYLMEPSEEYAPLMKSVREKIYMGKLVIEILLNEVNPTYEDLLNKLQTTVPPSGCSSLSEETLLRHAQFVCDHVLSFDAAEESNCDLLITTPCMRALVNLAGVTFFKRRAMRKKEQRELSKMKQPEWTKATTTPLVTEVFETLFPDQLDKANQDTKGPRRKRCGVCEACQYPDCGTCPACVDMVKFGGSGRSKQACAKRRCPNMAVQEADDSEDEDDFTGFDEDSELTFSQRPTCSVRTISKNIEWIGKPIEDGNKHYYTEVKIGEISFMQGDFVMVEPNNPATPVMIAKLVYMWEDMKKLKRFHAEWFCRGTDTVLGETADPQEIFEMDECEDSLLTTISDKAKVVRVNMASNWAKLGGGKNYDFTESIDRNDKKAFFYQKRYDSTHGRFEDLHPPQPKKKTKYRQCDCCERIFHQENVETAVAGERLSEDSIKKQVNFGIVRWRGVEFRPGNFVFLAPKSVKFKYFGREDPTKNLFNMKKGFAPKVEVDEEMFPEFYRKSSDHIKGSNDTTPSPFVIGYIKAIVTRSHNKLVESSDICLQIKKMYRPENTHKGNALAQQVDLNMVYWSDEECIVNFEDVAARCFVVFSENLDIPVNEWTAGGPNRFYFNQAYDSKNKEFVEVPTEAALIGCPGKGKGKGKGKSTIKVEVKEEDTAIQSWPKITRPLRCLDVFAGCGGLSEGLHQSGVAKSMWAIEKEEPAANAFKLNNPECTVFTEDCNQLLKDVMDGKKTNCRGQKLPQKGEVELLCGGPPCQGFSGMNRFNSRQYSLFKNSLIVSYLSYCEYYRPKFFILENVRNFVSFKRSMVLKLTIRCLLRMGYQCTFGVLQAGQYGVPQTRRRAIIMAAAPGEVLPLYPEPTHTFNPHATQLSVMVDDMKYISNCRWTDSAPRRTITVRDAMSDLPEIRNGAKTEEMPYGGDPSSHFQKLMRGKEQAPLRDHICKEMAPIVEARMAQIPTSSGSDWRDLPNIVVQLSDGTFTKKLQYTHHDKKNGKSPTGALRGVCSCASEKPCDSMDKQFNTLIPWCLPHTGNRHNHWAGLYGRLEWDGFFSTTVTNPEPMGKQGRVLHPEQTRVVSVRECARSQGFPDSYRFYGNILDKHRQIGNAVPPPLGAAIGYEIRKSVANKESKDIKEAVAKEELKIKDSVADEELNDIKDQHIKMEVD</sequence>
<dbReference type="Pfam" id="PF06464">
    <property type="entry name" value="DMAP_binding"/>
    <property type="match status" value="1"/>
</dbReference>
<dbReference type="InterPro" id="IPR001025">
    <property type="entry name" value="BAH_dom"/>
</dbReference>
<evidence type="ECO:0000256" key="10">
    <source>
        <dbReference type="ARBA" id="ARBA00023242"/>
    </source>
</evidence>
<dbReference type="SMART" id="SM00439">
    <property type="entry name" value="BAH"/>
    <property type="match status" value="2"/>
</dbReference>
<dbReference type="InterPro" id="IPR050390">
    <property type="entry name" value="C5-Methyltransferase"/>
</dbReference>
<dbReference type="CDD" id="cd04760">
    <property type="entry name" value="BAH_Dnmt1_I"/>
    <property type="match status" value="1"/>
</dbReference>
<evidence type="ECO:0000256" key="9">
    <source>
        <dbReference type="ARBA" id="ARBA00023125"/>
    </source>
</evidence>
<keyword evidence="5" id="KW-0479">Metal-binding</keyword>
<dbReference type="GO" id="GO:0005634">
    <property type="term" value="C:nucleus"/>
    <property type="evidence" value="ECO:0007669"/>
    <property type="project" value="UniProtKB-SubCell"/>
</dbReference>
<evidence type="ECO:0000313" key="21">
    <source>
        <dbReference type="EMBL" id="JAS07768.1"/>
    </source>
</evidence>
<feature type="region of interest" description="Disordered" evidence="17">
    <location>
        <begin position="136"/>
        <end position="236"/>
    </location>
</feature>
<evidence type="ECO:0000259" key="19">
    <source>
        <dbReference type="PROSITE" id="PS51058"/>
    </source>
</evidence>
<evidence type="ECO:0000256" key="11">
    <source>
        <dbReference type="PIRNR" id="PIRNR037404"/>
    </source>
</evidence>
<keyword evidence="10 11" id="KW-0539">Nucleus</keyword>
<dbReference type="PROSITE" id="PS00095">
    <property type="entry name" value="C5_MTASE_2"/>
    <property type="match status" value="1"/>
</dbReference>
<dbReference type="PROSITE" id="PS51679">
    <property type="entry name" value="SAM_MT_C5"/>
    <property type="match status" value="1"/>
</dbReference>
<dbReference type="EMBL" id="GEDC01029530">
    <property type="protein sequence ID" value="JAS07768.1"/>
    <property type="molecule type" value="Transcribed_RNA"/>
</dbReference>
<dbReference type="GO" id="GO:0003682">
    <property type="term" value="F:chromatin binding"/>
    <property type="evidence" value="ECO:0007669"/>
    <property type="project" value="UniProtKB-UniRule"/>
</dbReference>
<keyword evidence="4 11" id="KW-0949">S-adenosyl-L-methionine</keyword>
<reference evidence="21" key="1">
    <citation type="submission" date="2015-12" db="EMBL/GenBank/DDBJ databases">
        <title>De novo transcriptome assembly of four potential Pierce s Disease insect vectors from Arizona vineyards.</title>
        <authorList>
            <person name="Tassone E.E."/>
        </authorList>
    </citation>
    <scope>NUCLEOTIDE SEQUENCE</scope>
</reference>
<evidence type="ECO:0000259" key="18">
    <source>
        <dbReference type="PROSITE" id="PS51038"/>
    </source>
</evidence>
<feature type="active site" evidence="12 14">
    <location>
        <position position="1156"/>
    </location>
</feature>
<feature type="compositionally biased region" description="Polar residues" evidence="17">
    <location>
        <begin position="170"/>
        <end position="190"/>
    </location>
</feature>
<proteinExistence type="inferred from homology"/>
<accession>A0A1B6C2M8</accession>
<comment type="similarity">
    <text evidence="11 14 15">Belongs to the class I-like SAM-binding methyltransferase superfamily. C5-methyltransferase family.</text>
</comment>
<evidence type="ECO:0000256" key="2">
    <source>
        <dbReference type="ARBA" id="ARBA00022603"/>
    </source>
</evidence>
<organism evidence="21">
    <name type="scientific">Clastoptera arizonana</name>
    <name type="common">Arizona spittle bug</name>
    <dbReference type="NCBI Taxonomy" id="38151"/>
    <lineage>
        <taxon>Eukaryota</taxon>
        <taxon>Metazoa</taxon>
        <taxon>Ecdysozoa</taxon>
        <taxon>Arthropoda</taxon>
        <taxon>Hexapoda</taxon>
        <taxon>Insecta</taxon>
        <taxon>Pterygota</taxon>
        <taxon>Neoptera</taxon>
        <taxon>Paraneoptera</taxon>
        <taxon>Hemiptera</taxon>
        <taxon>Auchenorrhyncha</taxon>
        <taxon>Cercopoidea</taxon>
        <taxon>Clastopteridae</taxon>
        <taxon>Clastoptera</taxon>
    </lineage>
</organism>
<dbReference type="PIRSF" id="PIRSF037404">
    <property type="entry name" value="DNMT1"/>
    <property type="match status" value="1"/>
</dbReference>
<keyword evidence="6" id="KW-0677">Repeat</keyword>
<dbReference type="FunFam" id="3.40.50.150:FF:000036">
    <property type="entry name" value="DNA (cytosine-5)-methyltransferase"/>
    <property type="match status" value="1"/>
</dbReference>